<dbReference type="EMBL" id="BMAT01006452">
    <property type="protein sequence ID" value="GFS13028.1"/>
    <property type="molecule type" value="Genomic_DNA"/>
</dbReference>
<reference evidence="1 2" key="1">
    <citation type="journal article" date="2021" name="Elife">
        <title>Chloroplast acquisition without the gene transfer in kleptoplastic sea slugs, Plakobranchus ocellatus.</title>
        <authorList>
            <person name="Maeda T."/>
            <person name="Takahashi S."/>
            <person name="Yoshida T."/>
            <person name="Shimamura S."/>
            <person name="Takaki Y."/>
            <person name="Nagai Y."/>
            <person name="Toyoda A."/>
            <person name="Suzuki Y."/>
            <person name="Arimoto A."/>
            <person name="Ishii H."/>
            <person name="Satoh N."/>
            <person name="Nishiyama T."/>
            <person name="Hasebe M."/>
            <person name="Maruyama T."/>
            <person name="Minagawa J."/>
            <person name="Obokata J."/>
            <person name="Shigenobu S."/>
        </authorList>
    </citation>
    <scope>NUCLEOTIDE SEQUENCE [LARGE SCALE GENOMIC DNA]</scope>
</reference>
<sequence length="276" mass="30765">MGSPTCGNSGRTCIDSEATCVGNKCVCKKQLGLTRGKGDFRCYPQNVHKCEIKSDPSLITFNGETSNFPFPCRYLATHVSTFMKDKAGNHIGLCETKIYGFNRRVKGKWYVYGFDATVRLDYDTVPPKSDFISSFRHYGVSSSYKNTVGKSGVSGQWDSFTSGNGGVPYLDHVNGVKILFTWDNVNNRFVYTVEGCGIQVTHVPFDTHELLKQKQVPGLSISVHKDNEPMWLSMDKVMCLAPKKSGGHLFKDIKEATLNIERSLLLRAFRSSTAQK</sequence>
<comment type="caution">
    <text evidence="1">The sequence shown here is derived from an EMBL/GenBank/DDBJ whole genome shotgun (WGS) entry which is preliminary data.</text>
</comment>
<accession>A0AAV4IUH1</accession>
<evidence type="ECO:0000313" key="2">
    <source>
        <dbReference type="Proteomes" id="UP000762676"/>
    </source>
</evidence>
<name>A0AAV4IUH1_9GAST</name>
<protein>
    <submittedName>
        <fullName evidence="1">Uncharacterized protein</fullName>
    </submittedName>
</protein>
<gene>
    <name evidence="1" type="ORF">ElyMa_003127000</name>
</gene>
<proteinExistence type="predicted"/>
<dbReference type="AlphaFoldDB" id="A0AAV4IUH1"/>
<organism evidence="1 2">
    <name type="scientific">Elysia marginata</name>
    <dbReference type="NCBI Taxonomy" id="1093978"/>
    <lineage>
        <taxon>Eukaryota</taxon>
        <taxon>Metazoa</taxon>
        <taxon>Spiralia</taxon>
        <taxon>Lophotrochozoa</taxon>
        <taxon>Mollusca</taxon>
        <taxon>Gastropoda</taxon>
        <taxon>Heterobranchia</taxon>
        <taxon>Euthyneura</taxon>
        <taxon>Panpulmonata</taxon>
        <taxon>Sacoglossa</taxon>
        <taxon>Placobranchoidea</taxon>
        <taxon>Plakobranchidae</taxon>
        <taxon>Elysia</taxon>
    </lineage>
</organism>
<dbReference type="Proteomes" id="UP000762676">
    <property type="component" value="Unassembled WGS sequence"/>
</dbReference>
<evidence type="ECO:0000313" key="1">
    <source>
        <dbReference type="EMBL" id="GFS13028.1"/>
    </source>
</evidence>
<keyword evidence="2" id="KW-1185">Reference proteome</keyword>